<reference evidence="8 9" key="1">
    <citation type="journal article" date="2019" name="Emerg. Microbes Infect.">
        <title>Comprehensive subspecies identification of 175 nontuberculous mycobacteria species based on 7547 genomic profiles.</title>
        <authorList>
            <person name="Matsumoto Y."/>
            <person name="Kinjo T."/>
            <person name="Motooka D."/>
            <person name="Nabeya D."/>
            <person name="Jung N."/>
            <person name="Uechi K."/>
            <person name="Horii T."/>
            <person name="Iida T."/>
            <person name="Fujita J."/>
            <person name="Nakamura S."/>
        </authorList>
    </citation>
    <scope>NUCLEOTIDE SEQUENCE [LARGE SCALE GENOMIC DNA]</scope>
    <source>
        <strain evidence="8 9">JCM 17899</strain>
    </source>
</reference>
<dbReference type="PANTHER" id="PTHR36923:SF3">
    <property type="entry name" value="FERREDOXIN"/>
    <property type="match status" value="1"/>
</dbReference>
<dbReference type="SUPFAM" id="SSF54862">
    <property type="entry name" value="4Fe-4S ferredoxins"/>
    <property type="match status" value="1"/>
</dbReference>
<evidence type="ECO:0000256" key="7">
    <source>
        <dbReference type="ARBA" id="ARBA00023291"/>
    </source>
</evidence>
<dbReference type="KEGG" id="msei:MSEDJ_12350"/>
<name>A0A7I7QL89_9MYCO</name>
<dbReference type="InterPro" id="IPR051269">
    <property type="entry name" value="Fe-S_cluster_ET"/>
</dbReference>
<evidence type="ECO:0000313" key="8">
    <source>
        <dbReference type="EMBL" id="BBY27139.1"/>
    </source>
</evidence>
<dbReference type="RefSeq" id="WP_409370744.1">
    <property type="nucleotide sequence ID" value="NZ_AP022588.1"/>
</dbReference>
<dbReference type="Pfam" id="PF13370">
    <property type="entry name" value="Fer4_13"/>
    <property type="match status" value="1"/>
</dbReference>
<dbReference type="EMBL" id="AP022588">
    <property type="protein sequence ID" value="BBY27139.1"/>
    <property type="molecule type" value="Genomic_DNA"/>
</dbReference>
<keyword evidence="2" id="KW-0813">Transport</keyword>
<evidence type="ECO:0000256" key="1">
    <source>
        <dbReference type="ARBA" id="ARBA00001927"/>
    </source>
</evidence>
<sequence length="89" mass="9604">MAGVENSIKPTHFLASSEPRTMTVRRKVLVDPHMCEGHALCVHSAPDVFDVTDGDVATCSERPSEKLWDQVAAAVDACPRGAITVVEDQ</sequence>
<keyword evidence="3" id="KW-0479">Metal-binding</keyword>
<evidence type="ECO:0000256" key="5">
    <source>
        <dbReference type="ARBA" id="ARBA00023004"/>
    </source>
</evidence>
<dbReference type="GO" id="GO:0051538">
    <property type="term" value="F:3 iron, 4 sulfur cluster binding"/>
    <property type="evidence" value="ECO:0007669"/>
    <property type="project" value="UniProtKB-KW"/>
</dbReference>
<evidence type="ECO:0000256" key="4">
    <source>
        <dbReference type="ARBA" id="ARBA00022982"/>
    </source>
</evidence>
<keyword evidence="9" id="KW-1185">Reference proteome</keyword>
<keyword evidence="7" id="KW-0003">3Fe-4S</keyword>
<proteinExistence type="predicted"/>
<dbReference type="Proteomes" id="UP000467193">
    <property type="component" value="Chromosome"/>
</dbReference>
<organism evidence="8 9">
    <name type="scientific">Mycolicibacterium sediminis</name>
    <dbReference type="NCBI Taxonomy" id="1286180"/>
    <lineage>
        <taxon>Bacteria</taxon>
        <taxon>Bacillati</taxon>
        <taxon>Actinomycetota</taxon>
        <taxon>Actinomycetes</taxon>
        <taxon>Mycobacteriales</taxon>
        <taxon>Mycobacteriaceae</taxon>
        <taxon>Mycolicibacterium</taxon>
    </lineage>
</organism>
<evidence type="ECO:0000256" key="3">
    <source>
        <dbReference type="ARBA" id="ARBA00022723"/>
    </source>
</evidence>
<keyword evidence="5" id="KW-0408">Iron</keyword>
<comment type="cofactor">
    <cofactor evidence="1">
        <name>[3Fe-4S] cluster</name>
        <dbReference type="ChEBI" id="CHEBI:21137"/>
    </cofactor>
</comment>
<dbReference type="GO" id="GO:0046872">
    <property type="term" value="F:metal ion binding"/>
    <property type="evidence" value="ECO:0007669"/>
    <property type="project" value="UniProtKB-KW"/>
</dbReference>
<keyword evidence="4" id="KW-0249">Electron transport</keyword>
<evidence type="ECO:0008006" key="10">
    <source>
        <dbReference type="Google" id="ProtNLM"/>
    </source>
</evidence>
<dbReference type="Gene3D" id="3.30.70.20">
    <property type="match status" value="1"/>
</dbReference>
<dbReference type="PANTHER" id="PTHR36923">
    <property type="entry name" value="FERREDOXIN"/>
    <property type="match status" value="1"/>
</dbReference>
<gene>
    <name evidence="8" type="ORF">MSEDJ_12350</name>
</gene>
<keyword evidence="6" id="KW-0411">Iron-sulfur</keyword>
<evidence type="ECO:0000313" key="9">
    <source>
        <dbReference type="Proteomes" id="UP000467193"/>
    </source>
</evidence>
<dbReference type="AlphaFoldDB" id="A0A7I7QL89"/>
<evidence type="ECO:0000256" key="6">
    <source>
        <dbReference type="ARBA" id="ARBA00023014"/>
    </source>
</evidence>
<evidence type="ECO:0000256" key="2">
    <source>
        <dbReference type="ARBA" id="ARBA00022448"/>
    </source>
</evidence>
<protein>
    <recommendedName>
        <fullName evidence="10">Ferredoxin</fullName>
    </recommendedName>
</protein>
<accession>A0A7I7QL89</accession>